<keyword evidence="3" id="KW-1185">Reference proteome</keyword>
<dbReference type="Pfam" id="PF13103">
    <property type="entry name" value="TonB_2"/>
    <property type="match status" value="1"/>
</dbReference>
<dbReference type="Proteomes" id="UP000503483">
    <property type="component" value="Chromosome"/>
</dbReference>
<accession>A0A6M8EQ89</accession>
<dbReference type="KEGG" id="paco:AACT_2112"/>
<dbReference type="RefSeq" id="WP_172126800.1">
    <property type="nucleotide sequence ID" value="NZ_CP042652.1"/>
</dbReference>
<reference evidence="2 3" key="1">
    <citation type="submission" date="2019-08" db="EMBL/GenBank/DDBJ databases">
        <title>Complete genome sequence of Arcobacter acticola.</title>
        <authorList>
            <person name="Miller W."/>
        </authorList>
    </citation>
    <scope>NUCLEOTIDE SEQUENCE [LARGE SCALE GENOMIC DNA]</scope>
    <source>
        <strain evidence="2 3">KCTC 52212</strain>
    </source>
</reference>
<gene>
    <name evidence="2" type="primary">tolA</name>
    <name evidence="2" type="ORF">AACT_2112</name>
</gene>
<dbReference type="AlphaFoldDB" id="A0A6M8EQ89"/>
<protein>
    <submittedName>
        <fullName evidence="2">Tol-Pal system subunit TolA</fullName>
    </submittedName>
</protein>
<keyword evidence="1" id="KW-0812">Transmembrane</keyword>
<feature type="transmembrane region" description="Helical" evidence="1">
    <location>
        <begin position="6"/>
        <end position="29"/>
    </location>
</feature>
<proteinExistence type="predicted"/>
<evidence type="ECO:0000313" key="3">
    <source>
        <dbReference type="Proteomes" id="UP000503483"/>
    </source>
</evidence>
<organism evidence="2 3">
    <name type="scientific">Arcobacter acticola</name>
    <dbReference type="NCBI Taxonomy" id="1849015"/>
    <lineage>
        <taxon>Bacteria</taxon>
        <taxon>Pseudomonadati</taxon>
        <taxon>Campylobacterota</taxon>
        <taxon>Epsilonproteobacteria</taxon>
        <taxon>Campylobacterales</taxon>
        <taxon>Arcobacteraceae</taxon>
        <taxon>Arcobacter</taxon>
    </lineage>
</organism>
<dbReference type="SUPFAM" id="SSF74653">
    <property type="entry name" value="TolA/TonB C-terminal domain"/>
    <property type="match status" value="1"/>
</dbReference>
<evidence type="ECO:0000313" key="2">
    <source>
        <dbReference type="EMBL" id="QKE29241.1"/>
    </source>
</evidence>
<keyword evidence="1" id="KW-1133">Transmembrane helix</keyword>
<keyword evidence="1" id="KW-0472">Membrane</keyword>
<evidence type="ECO:0000256" key="1">
    <source>
        <dbReference type="SAM" id="Phobius"/>
    </source>
</evidence>
<name>A0A6M8EQ89_9BACT</name>
<dbReference type="EMBL" id="CP042652">
    <property type="protein sequence ID" value="QKE29241.1"/>
    <property type="molecule type" value="Genomic_DNA"/>
</dbReference>
<sequence length="241" mass="27222">MQNRSSFIISGIIAISFYVMLCLGILFYIMSPEPKMISIAPTSTTIELDMIVEKSDKKMIQKKAEKKIEKEEVQEKTASVSNEKRPDLKSLFANVKETAKEVAKEEVNNVEKSADPKRFKSKFEKEKKSSNIKIDKLLDDEKTTTNAKSTNANKGVENDEYFSKVSDLLSVWVPVGSGLKAVVLIMIDLNGKFDYRFVNKSGDEAFDTSLQAFLDEQRNIPYPIPTKDKAIRINVDFKSEG</sequence>